<feature type="region of interest" description="Disordered" evidence="12">
    <location>
        <begin position="1"/>
        <end position="105"/>
    </location>
</feature>
<evidence type="ECO:0000256" key="10">
    <source>
        <dbReference type="ARBA" id="ARBA00023163"/>
    </source>
</evidence>
<dbReference type="InterPro" id="IPR009057">
    <property type="entry name" value="Homeodomain-like_sf"/>
</dbReference>
<feature type="compositionally biased region" description="Low complexity" evidence="12">
    <location>
        <begin position="31"/>
        <end position="47"/>
    </location>
</feature>
<dbReference type="Pfam" id="PF09110">
    <property type="entry name" value="HAND"/>
    <property type="match status" value="1"/>
</dbReference>
<dbReference type="GO" id="GO:0005524">
    <property type="term" value="F:ATP binding"/>
    <property type="evidence" value="ECO:0007669"/>
    <property type="project" value="UniProtKB-KW"/>
</dbReference>
<keyword evidence="11" id="KW-0539">Nucleus</keyword>
<dbReference type="GO" id="GO:0000785">
    <property type="term" value="C:chromatin"/>
    <property type="evidence" value="ECO:0007669"/>
    <property type="project" value="TreeGrafter"/>
</dbReference>
<evidence type="ECO:0000256" key="9">
    <source>
        <dbReference type="ARBA" id="ARBA00023015"/>
    </source>
</evidence>
<reference evidence="13" key="1">
    <citation type="submission" date="2016-04" db="EMBL/GenBank/DDBJ databases">
        <authorList>
            <person name="Nguyen H.D."/>
            <person name="Samba Siva P."/>
            <person name="Cullis J."/>
            <person name="Levesque C.A."/>
            <person name="Hambleton S."/>
        </authorList>
    </citation>
    <scope>NUCLEOTIDE SEQUENCE</scope>
    <source>
        <strain evidence="13">DAOMC 236416</strain>
    </source>
</reference>
<feature type="compositionally biased region" description="Basic residues" evidence="12">
    <location>
        <begin position="1067"/>
        <end position="1078"/>
    </location>
</feature>
<comment type="caution">
    <text evidence="13">The sequence shown here is derived from an EMBL/GenBank/DDBJ whole genome shotgun (WGS) entry which is preliminary data.</text>
</comment>
<dbReference type="InterPro" id="IPR014001">
    <property type="entry name" value="Helicase_ATP-bd"/>
</dbReference>
<feature type="region of interest" description="Disordered" evidence="12">
    <location>
        <begin position="1053"/>
        <end position="1078"/>
    </location>
</feature>
<dbReference type="GO" id="GO:0003677">
    <property type="term" value="F:DNA binding"/>
    <property type="evidence" value="ECO:0007669"/>
    <property type="project" value="InterPro"/>
</dbReference>
<dbReference type="InterPro" id="IPR001005">
    <property type="entry name" value="SANT/Myb"/>
</dbReference>
<dbReference type="InterPro" id="IPR015194">
    <property type="entry name" value="ISWI_HAND-dom"/>
</dbReference>
<dbReference type="CDD" id="cd00167">
    <property type="entry name" value="SANT"/>
    <property type="match status" value="1"/>
</dbReference>
<comment type="subcellular location">
    <subcellularLocation>
        <location evidence="1">Nucleus</location>
    </subcellularLocation>
</comment>
<reference evidence="13" key="2">
    <citation type="journal article" date="2019" name="IMA Fungus">
        <title>Genome sequencing and comparison of five Tilletia species to identify candidate genes for the detection of regulated species infecting wheat.</title>
        <authorList>
            <person name="Nguyen H.D.T."/>
            <person name="Sultana T."/>
            <person name="Kesanakurti P."/>
            <person name="Hambleton S."/>
        </authorList>
    </citation>
    <scope>NUCLEOTIDE SEQUENCE</scope>
    <source>
        <strain evidence="13">DAOMC 236416</strain>
    </source>
</reference>
<keyword evidence="9" id="KW-0805">Transcription regulation</keyword>
<dbReference type="GO" id="GO:0045944">
    <property type="term" value="P:positive regulation of transcription by RNA polymerase II"/>
    <property type="evidence" value="ECO:0007669"/>
    <property type="project" value="UniProtKB-ARBA"/>
</dbReference>
<protein>
    <recommendedName>
        <fullName evidence="15">ISWI chromatin-remodeling complex ATPase ISW2</fullName>
    </recommendedName>
</protein>
<dbReference type="InterPro" id="IPR036306">
    <property type="entry name" value="ISWI_HAND-dom_sf"/>
</dbReference>
<dbReference type="GO" id="GO:0042393">
    <property type="term" value="F:histone binding"/>
    <property type="evidence" value="ECO:0007669"/>
    <property type="project" value="TreeGrafter"/>
</dbReference>
<dbReference type="Pfam" id="PF09111">
    <property type="entry name" value="SLIDE"/>
    <property type="match status" value="1"/>
</dbReference>
<feature type="region of interest" description="Disordered" evidence="12">
    <location>
        <begin position="153"/>
        <end position="202"/>
    </location>
</feature>
<feature type="compositionally biased region" description="Basic and acidic residues" evidence="12">
    <location>
        <begin position="74"/>
        <end position="94"/>
    </location>
</feature>
<dbReference type="InterPro" id="IPR044754">
    <property type="entry name" value="Isw1/2_DEXHc"/>
</dbReference>
<feature type="region of interest" description="Disordered" evidence="12">
    <location>
        <begin position="827"/>
        <end position="850"/>
    </location>
</feature>
<evidence type="ECO:0000256" key="3">
    <source>
        <dbReference type="ARBA" id="ARBA00022737"/>
    </source>
</evidence>
<dbReference type="InterPro" id="IPR017884">
    <property type="entry name" value="SANT_dom"/>
</dbReference>
<dbReference type="Proteomes" id="UP000077521">
    <property type="component" value="Unassembled WGS sequence"/>
</dbReference>
<evidence type="ECO:0000256" key="11">
    <source>
        <dbReference type="ARBA" id="ARBA00023242"/>
    </source>
</evidence>
<dbReference type="Gene3D" id="3.40.50.10810">
    <property type="entry name" value="Tandem AAA-ATPase domain"/>
    <property type="match status" value="1"/>
</dbReference>
<dbReference type="Gene3D" id="1.10.10.60">
    <property type="entry name" value="Homeodomain-like"/>
    <property type="match status" value="2"/>
</dbReference>
<keyword evidence="10" id="KW-0804">Transcription</keyword>
<feature type="compositionally biased region" description="Polar residues" evidence="12">
    <location>
        <begin position="61"/>
        <end position="73"/>
    </location>
</feature>
<keyword evidence="14" id="KW-1185">Reference proteome</keyword>
<evidence type="ECO:0000256" key="6">
    <source>
        <dbReference type="ARBA" id="ARBA00022806"/>
    </source>
</evidence>
<evidence type="ECO:0000256" key="8">
    <source>
        <dbReference type="ARBA" id="ARBA00022853"/>
    </source>
</evidence>
<dbReference type="CDD" id="cd17997">
    <property type="entry name" value="DEXHc_SMARCA1_SMARCA5"/>
    <property type="match status" value="1"/>
</dbReference>
<dbReference type="GO" id="GO:0005634">
    <property type="term" value="C:nucleus"/>
    <property type="evidence" value="ECO:0007669"/>
    <property type="project" value="UniProtKB-SubCell"/>
</dbReference>
<dbReference type="SUPFAM" id="SSF101224">
    <property type="entry name" value="HAND domain of the nucleosome remodeling ATPase ISWI"/>
    <property type="match status" value="1"/>
</dbReference>
<dbReference type="InterPro" id="IPR027417">
    <property type="entry name" value="P-loop_NTPase"/>
</dbReference>
<keyword evidence="4" id="KW-0547">Nucleotide-binding</keyword>
<gene>
    <name evidence="13" type="ORF">A4X13_0g464</name>
</gene>
<accession>A0A177THR3</accession>
<dbReference type="Gene3D" id="1.10.1040.30">
    <property type="entry name" value="ISWI, HAND domain"/>
    <property type="match status" value="1"/>
</dbReference>
<dbReference type="EMBL" id="LWDF02000015">
    <property type="protein sequence ID" value="KAE8260248.1"/>
    <property type="molecule type" value="Genomic_DNA"/>
</dbReference>
<dbReference type="AlphaFoldDB" id="A0A177THR3"/>
<keyword evidence="8" id="KW-0156">Chromatin regulator</keyword>
<dbReference type="InterPro" id="IPR038718">
    <property type="entry name" value="SNF2-like_sf"/>
</dbReference>
<dbReference type="PROSITE" id="PS51293">
    <property type="entry name" value="SANT"/>
    <property type="match status" value="1"/>
</dbReference>
<dbReference type="Pfam" id="PF00176">
    <property type="entry name" value="SNF2-rel_dom"/>
    <property type="match status" value="1"/>
</dbReference>
<dbReference type="SMART" id="SM00487">
    <property type="entry name" value="DEXDc"/>
    <property type="match status" value="1"/>
</dbReference>
<dbReference type="PROSITE" id="PS51194">
    <property type="entry name" value="HELICASE_CTER"/>
    <property type="match status" value="1"/>
</dbReference>
<dbReference type="InterPro" id="IPR000330">
    <property type="entry name" value="SNF2_N"/>
</dbReference>
<evidence type="ECO:0000313" key="13">
    <source>
        <dbReference type="EMBL" id="KAE8260248.1"/>
    </source>
</evidence>
<dbReference type="PANTHER" id="PTHR45623:SF49">
    <property type="entry name" value="SWI_SNF-RELATED MATRIX-ASSOCIATED ACTIN-DEPENDENT REGULATOR OF CHROMATIN SUBFAMILY A MEMBER 5"/>
    <property type="match status" value="1"/>
</dbReference>
<dbReference type="SUPFAM" id="SSF46689">
    <property type="entry name" value="Homeodomain-like"/>
    <property type="match status" value="2"/>
</dbReference>
<evidence type="ECO:0000256" key="7">
    <source>
        <dbReference type="ARBA" id="ARBA00022840"/>
    </source>
</evidence>
<keyword evidence="6" id="KW-0347">Helicase</keyword>
<proteinExistence type="inferred from homology"/>
<dbReference type="SMART" id="SM00717">
    <property type="entry name" value="SANT"/>
    <property type="match status" value="2"/>
</dbReference>
<dbReference type="SUPFAM" id="SSF52540">
    <property type="entry name" value="P-loop containing nucleoside triphosphate hydrolases"/>
    <property type="match status" value="2"/>
</dbReference>
<dbReference type="FunFam" id="3.40.50.10810:FF:000002">
    <property type="entry name" value="ISWI chromatin-remodeling complex ATPase CHR11 isoform A"/>
    <property type="match status" value="1"/>
</dbReference>
<dbReference type="GO" id="GO:0004386">
    <property type="term" value="F:helicase activity"/>
    <property type="evidence" value="ECO:0007669"/>
    <property type="project" value="UniProtKB-KW"/>
</dbReference>
<evidence type="ECO:0000256" key="12">
    <source>
        <dbReference type="SAM" id="MobiDB-lite"/>
    </source>
</evidence>
<evidence type="ECO:0000256" key="2">
    <source>
        <dbReference type="ARBA" id="ARBA00009687"/>
    </source>
</evidence>
<dbReference type="PANTHER" id="PTHR45623">
    <property type="entry name" value="CHROMODOMAIN-HELICASE-DNA-BINDING PROTEIN 3-RELATED-RELATED"/>
    <property type="match status" value="1"/>
</dbReference>
<dbReference type="InterPro" id="IPR049730">
    <property type="entry name" value="SNF2/RAD54-like_C"/>
</dbReference>
<keyword evidence="3" id="KW-0677">Repeat</keyword>
<dbReference type="InterPro" id="IPR001650">
    <property type="entry name" value="Helicase_C-like"/>
</dbReference>
<evidence type="ECO:0000256" key="1">
    <source>
        <dbReference type="ARBA" id="ARBA00004123"/>
    </source>
</evidence>
<sequence length="1078" mass="123658">MAAPSSSTAAHKREDDELSDVIPGTADLSTDPSRAQSPSAAASGAAADDSKVDVDGDVEMDTTNGGDSPSKTQRQLEKQRDREEQAAQRSEAKSKRAVQNQTLDMNREQLAQSKLADSMKRFGYLLGQTELFQHFIDIKKERDPKFAALLAESEEQQKKGKRKAKTGTDGGNRRRKTEKEEDEELLNEDDDEPDSAFRFEESPPYVKGGTMRDYQVQGLNWMISLFHNGINGILADEMGLGKTLQTISFLGYLRDYCDTPGFHLVVVPKSTLDNWRREFDRWVPGFRVIMLQGAKEERTTVIQEKLLTQEFDVLITTYEMCLRESSALKKLSWEYIVIDEAHRIKNVDSMLSQIVRQFNSRSRLLITGTPLQNNLMELWSLLNFLLPDVFSNSGDFESWFKGKGDENQDMVIQQLHKVLRPFLLRRVKADVEKSLLPKKEINIFVGLTEMQRRWYKSILEKDIDAVNGMVGSSGKKEGKTRLLNIVMQLRKCCNHPYLFDGAEPGPPFTTDEHLVYNSGKMVILDKLLKNMKQKGSRVLIFSQMSRVLDIMEDYCLFREYKYCRIDGSSAHEDRIAAIDDYNKPGSEKFVFLLTTRAGGLGINLTTADIVVLFDSDWNPQADLQAMDRAHRIGQTKQVYVFRFVTDSSVEERILERAAQKLRLDQIVIQQGRAQQAAKGQQSKDDLVDMIQHGAEKIINNKDTMMIDEDIDEIIKQGEERTQEIQQKYQTLNLDDLNNFKSESALQWEGKDFKGQRIGSLWIEPSKRERKANYSVDSYYRDAMRVTTKPTVPKAPRAPKQVANYEWQFLPKRLVELQDRETAAYQRSVGYKVPSKEPKDAETEEDLEAQRQQEQEIINTADGLTEEEEKEKEQLSSEGFQDWTRRDFQGFVRGCEKHGRNNLAAIAAEIADPNKTEEDVKAYAKVFWARVSELSDSDRLVARIEEGESKLQKQHAYERMLREFVSSYRSPLQQMKLPYTQNKGRSYSEDEDRFLLVQLAKYGLGRDDVFEQIKQDISRFPGFRFDWFIKSRTPLELHRRCQTLLLLITKETGDDSTTADTKADGKTKGSKKRKVDAVV</sequence>
<dbReference type="SMART" id="SM00490">
    <property type="entry name" value="HELICc"/>
    <property type="match status" value="1"/>
</dbReference>
<dbReference type="FunFam" id="3.40.50.300:FF:000082">
    <property type="entry name" value="ISWI chromatin remodeling complex ATPase ISW1"/>
    <property type="match status" value="1"/>
</dbReference>
<dbReference type="GO" id="GO:0140658">
    <property type="term" value="F:ATP-dependent chromatin remodeler activity"/>
    <property type="evidence" value="ECO:0007669"/>
    <property type="project" value="TreeGrafter"/>
</dbReference>
<evidence type="ECO:0000313" key="14">
    <source>
        <dbReference type="Proteomes" id="UP000077521"/>
    </source>
</evidence>
<organism evidence="13 14">
    <name type="scientific">Tilletia indica</name>
    <dbReference type="NCBI Taxonomy" id="43049"/>
    <lineage>
        <taxon>Eukaryota</taxon>
        <taxon>Fungi</taxon>
        <taxon>Dikarya</taxon>
        <taxon>Basidiomycota</taxon>
        <taxon>Ustilaginomycotina</taxon>
        <taxon>Exobasidiomycetes</taxon>
        <taxon>Tilletiales</taxon>
        <taxon>Tilletiaceae</taxon>
        <taxon>Tilletia</taxon>
    </lineage>
</organism>
<evidence type="ECO:0008006" key="15">
    <source>
        <dbReference type="Google" id="ProtNLM"/>
    </source>
</evidence>
<keyword evidence="5" id="KW-0378">Hydrolase</keyword>
<name>A0A177THR3_9BASI</name>
<evidence type="ECO:0000256" key="5">
    <source>
        <dbReference type="ARBA" id="ARBA00022801"/>
    </source>
</evidence>
<dbReference type="GO" id="GO:0031491">
    <property type="term" value="F:nucleosome binding"/>
    <property type="evidence" value="ECO:0007669"/>
    <property type="project" value="InterPro"/>
</dbReference>
<dbReference type="GO" id="GO:0034728">
    <property type="term" value="P:nucleosome organization"/>
    <property type="evidence" value="ECO:0007669"/>
    <property type="project" value="TreeGrafter"/>
</dbReference>
<dbReference type="GO" id="GO:0016887">
    <property type="term" value="F:ATP hydrolysis activity"/>
    <property type="evidence" value="ECO:0007669"/>
    <property type="project" value="TreeGrafter"/>
</dbReference>
<dbReference type="PROSITE" id="PS51192">
    <property type="entry name" value="HELICASE_ATP_BIND_1"/>
    <property type="match status" value="1"/>
</dbReference>
<dbReference type="Gene3D" id="3.40.50.300">
    <property type="entry name" value="P-loop containing nucleotide triphosphate hydrolases"/>
    <property type="match status" value="1"/>
</dbReference>
<dbReference type="Pfam" id="PF00271">
    <property type="entry name" value="Helicase_C"/>
    <property type="match status" value="1"/>
</dbReference>
<dbReference type="InterPro" id="IPR015195">
    <property type="entry name" value="SLIDE"/>
</dbReference>
<keyword evidence="7" id="KW-0067">ATP-binding</keyword>
<evidence type="ECO:0000256" key="4">
    <source>
        <dbReference type="ARBA" id="ARBA00022741"/>
    </source>
</evidence>
<comment type="similarity">
    <text evidence="2">Belongs to the SNF2/RAD54 helicase family. ISWI subfamily.</text>
</comment>
<feature type="compositionally biased region" description="Acidic residues" evidence="12">
    <location>
        <begin position="180"/>
        <end position="194"/>
    </location>
</feature>
<dbReference type="CDD" id="cd18793">
    <property type="entry name" value="SF2_C_SNF"/>
    <property type="match status" value="1"/>
</dbReference>